<sequence length="200" mass="21322">MALTFNRRNDRNNSENSEFEEKLINVNRTAKTYQGGRRFRFAALVILGDRNGRVGMGIGKAKEVPVAIEKAKSVARKNMITVPVENGTIPHEIVGVSTSSRVLLKPASAGTGVIAGTVPRSIAELAGITNLLSKEIGSRNQINVAYAVFDGFKNLRTAKQVRALRGVDTSRSTEQSPKEQSPAAQSATTQAGEAEAGGSL</sequence>
<evidence type="ECO:0000256" key="6">
    <source>
        <dbReference type="ARBA" id="ARBA00035255"/>
    </source>
</evidence>
<dbReference type="SUPFAM" id="SSF54768">
    <property type="entry name" value="dsRNA-binding domain-like"/>
    <property type="match status" value="1"/>
</dbReference>
<dbReference type="PANTHER" id="PTHR48277">
    <property type="entry name" value="MITOCHONDRIAL RIBOSOMAL PROTEIN S5"/>
    <property type="match status" value="1"/>
</dbReference>
<evidence type="ECO:0000259" key="11">
    <source>
        <dbReference type="PROSITE" id="PS50881"/>
    </source>
</evidence>
<comment type="function">
    <text evidence="8">Located at the back of the 30S subunit body where it stabilizes the conformation of the head with respect to the body.</text>
</comment>
<dbReference type="EMBL" id="CP034183">
    <property type="protein sequence ID" value="AZI42797.1"/>
    <property type="molecule type" value="Genomic_DNA"/>
</dbReference>
<evidence type="ECO:0000256" key="7">
    <source>
        <dbReference type="ARBA" id="ARBA00062000"/>
    </source>
</evidence>
<dbReference type="FunFam" id="3.30.160.20:FF:000066">
    <property type="entry name" value="30S ribosomal protein S5"/>
    <property type="match status" value="1"/>
</dbReference>
<keyword evidence="2 8" id="KW-0699">rRNA-binding</keyword>
<evidence type="ECO:0000256" key="8">
    <source>
        <dbReference type="HAMAP-Rule" id="MF_01307"/>
    </source>
</evidence>
<evidence type="ECO:0000313" key="13">
    <source>
        <dbReference type="Proteomes" id="UP000276417"/>
    </source>
</evidence>
<dbReference type="AlphaFoldDB" id="A0A3G8YF39"/>
<evidence type="ECO:0000256" key="2">
    <source>
        <dbReference type="ARBA" id="ARBA00022730"/>
    </source>
</evidence>
<dbReference type="InterPro" id="IPR018192">
    <property type="entry name" value="Ribosomal_uS5_N_CS"/>
</dbReference>
<dbReference type="OrthoDB" id="9809045at2"/>
<keyword evidence="3 8" id="KW-0694">RNA-binding</keyword>
<keyword evidence="13" id="KW-1185">Reference proteome</keyword>
<dbReference type="GO" id="GO:0003735">
    <property type="term" value="F:structural constituent of ribosome"/>
    <property type="evidence" value="ECO:0007669"/>
    <property type="project" value="UniProtKB-UniRule"/>
</dbReference>
<dbReference type="NCBIfam" id="TIGR01021">
    <property type="entry name" value="rpsE_bact"/>
    <property type="match status" value="1"/>
</dbReference>
<evidence type="ECO:0000313" key="12">
    <source>
        <dbReference type="EMBL" id="AZI42797.1"/>
    </source>
</evidence>
<evidence type="ECO:0000256" key="1">
    <source>
        <dbReference type="ARBA" id="ARBA00008945"/>
    </source>
</evidence>
<dbReference type="InterPro" id="IPR005712">
    <property type="entry name" value="Ribosomal_uS5_bac-type"/>
</dbReference>
<dbReference type="Proteomes" id="UP000276417">
    <property type="component" value="Chromosome 1"/>
</dbReference>
<dbReference type="GO" id="GO:0015935">
    <property type="term" value="C:small ribosomal subunit"/>
    <property type="evidence" value="ECO:0007669"/>
    <property type="project" value="InterPro"/>
</dbReference>
<dbReference type="InterPro" id="IPR013810">
    <property type="entry name" value="Ribosomal_uS5_N"/>
</dbReference>
<dbReference type="Gene3D" id="3.30.160.20">
    <property type="match status" value="1"/>
</dbReference>
<dbReference type="InterPro" id="IPR020568">
    <property type="entry name" value="Ribosomal_Su5_D2-typ_SF"/>
</dbReference>
<dbReference type="GO" id="GO:0005737">
    <property type="term" value="C:cytoplasm"/>
    <property type="evidence" value="ECO:0007669"/>
    <property type="project" value="UniProtKB-ARBA"/>
</dbReference>
<feature type="domain" description="S5 DRBM" evidence="11">
    <location>
        <begin position="19"/>
        <end position="82"/>
    </location>
</feature>
<organism evidence="12 13">
    <name type="scientific">Deinococcus psychrotolerans</name>
    <dbReference type="NCBI Taxonomy" id="2489213"/>
    <lineage>
        <taxon>Bacteria</taxon>
        <taxon>Thermotogati</taxon>
        <taxon>Deinococcota</taxon>
        <taxon>Deinococci</taxon>
        <taxon>Deinococcales</taxon>
        <taxon>Deinococcaceae</taxon>
        <taxon>Deinococcus</taxon>
    </lineage>
</organism>
<protein>
    <recommendedName>
        <fullName evidence="6 8">Small ribosomal subunit protein uS5</fullName>
    </recommendedName>
</protein>
<dbReference type="InterPro" id="IPR014721">
    <property type="entry name" value="Ribsml_uS5_D2-typ_fold_subgr"/>
</dbReference>
<feature type="compositionally biased region" description="Low complexity" evidence="10">
    <location>
        <begin position="180"/>
        <end position="200"/>
    </location>
</feature>
<evidence type="ECO:0000256" key="9">
    <source>
        <dbReference type="RuleBase" id="RU003823"/>
    </source>
</evidence>
<dbReference type="Pfam" id="PF00333">
    <property type="entry name" value="Ribosomal_S5"/>
    <property type="match status" value="1"/>
</dbReference>
<comment type="domain">
    <text evidence="8">The N-terminal domain interacts with the head of the 30S subunit; the C-terminal domain interacts with the body and contacts protein S4. The interaction surface between S4 and S5 is involved in control of translational fidelity.</text>
</comment>
<dbReference type="GO" id="GO:0006412">
    <property type="term" value="P:translation"/>
    <property type="evidence" value="ECO:0007669"/>
    <property type="project" value="UniProtKB-UniRule"/>
</dbReference>
<dbReference type="GO" id="GO:0019843">
    <property type="term" value="F:rRNA binding"/>
    <property type="evidence" value="ECO:0007669"/>
    <property type="project" value="UniProtKB-UniRule"/>
</dbReference>
<dbReference type="PROSITE" id="PS00585">
    <property type="entry name" value="RIBOSOMAL_S5"/>
    <property type="match status" value="1"/>
</dbReference>
<dbReference type="FunFam" id="3.30.230.10:FF:000002">
    <property type="entry name" value="30S ribosomal protein S5"/>
    <property type="match status" value="1"/>
</dbReference>
<dbReference type="InterPro" id="IPR005324">
    <property type="entry name" value="Ribosomal_uS5_C"/>
</dbReference>
<comment type="subunit">
    <text evidence="7 8">Part of the 30S ribosomal subunit. Contacts proteins S4 and S8.</text>
</comment>
<feature type="compositionally biased region" description="Polar residues" evidence="10">
    <location>
        <begin position="169"/>
        <end position="179"/>
    </location>
</feature>
<reference evidence="12 13" key="1">
    <citation type="submission" date="2018-11" db="EMBL/GenBank/DDBJ databases">
        <title>Deinococcus shelandsis sp. nov., isolated from South Shetland Islands soil of Antarctica.</title>
        <authorList>
            <person name="Tian J."/>
        </authorList>
    </citation>
    <scope>NUCLEOTIDE SEQUENCE [LARGE SCALE GENOMIC DNA]</scope>
    <source>
        <strain evidence="12 13">S14-83T</strain>
    </source>
</reference>
<dbReference type="SUPFAM" id="SSF54211">
    <property type="entry name" value="Ribosomal protein S5 domain 2-like"/>
    <property type="match status" value="1"/>
</dbReference>
<evidence type="ECO:0000256" key="3">
    <source>
        <dbReference type="ARBA" id="ARBA00022884"/>
    </source>
</evidence>
<keyword evidence="5 8" id="KW-0687">Ribonucleoprotein</keyword>
<accession>A0A3G8YF39</accession>
<evidence type="ECO:0000256" key="4">
    <source>
        <dbReference type="ARBA" id="ARBA00022980"/>
    </source>
</evidence>
<dbReference type="KEGG" id="dph:EHF33_08595"/>
<dbReference type="InterPro" id="IPR000851">
    <property type="entry name" value="Ribosomal_uS5"/>
</dbReference>
<name>A0A3G8YF39_9DEIO</name>
<feature type="region of interest" description="Disordered" evidence="10">
    <location>
        <begin position="164"/>
        <end position="200"/>
    </location>
</feature>
<evidence type="ECO:0000256" key="5">
    <source>
        <dbReference type="ARBA" id="ARBA00023274"/>
    </source>
</evidence>
<keyword evidence="4 8" id="KW-0689">Ribosomal protein</keyword>
<evidence type="ECO:0000256" key="10">
    <source>
        <dbReference type="SAM" id="MobiDB-lite"/>
    </source>
</evidence>
<dbReference type="Gene3D" id="3.30.230.10">
    <property type="match status" value="1"/>
</dbReference>
<dbReference type="Pfam" id="PF03719">
    <property type="entry name" value="Ribosomal_S5_C"/>
    <property type="match status" value="1"/>
</dbReference>
<dbReference type="HAMAP" id="MF_01307_B">
    <property type="entry name" value="Ribosomal_uS5_B"/>
    <property type="match status" value="1"/>
</dbReference>
<dbReference type="PANTHER" id="PTHR48277:SF1">
    <property type="entry name" value="MITOCHONDRIAL RIBOSOMAL PROTEIN S5"/>
    <property type="match status" value="1"/>
</dbReference>
<comment type="similarity">
    <text evidence="1 8 9">Belongs to the universal ribosomal protein uS5 family.</text>
</comment>
<dbReference type="PROSITE" id="PS50881">
    <property type="entry name" value="S5_DSRBD"/>
    <property type="match status" value="1"/>
</dbReference>
<proteinExistence type="inferred from homology"/>
<comment type="function">
    <text evidence="8">With S4 and S12 plays an important role in translational accuracy.</text>
</comment>
<gene>
    <name evidence="8" type="primary">rpsE</name>
    <name evidence="12" type="ORF">EHF33_08595</name>
</gene>